<dbReference type="Pfam" id="PF04326">
    <property type="entry name" value="SLFN_AlbA_2"/>
    <property type="match status" value="1"/>
</dbReference>
<evidence type="ECO:0000313" key="3">
    <source>
        <dbReference type="Proteomes" id="UP000050488"/>
    </source>
</evidence>
<organism evidence="2 3">
    <name type="scientific">Corynebacterium lowii</name>
    <dbReference type="NCBI Taxonomy" id="1544413"/>
    <lineage>
        <taxon>Bacteria</taxon>
        <taxon>Bacillati</taxon>
        <taxon>Actinomycetota</taxon>
        <taxon>Actinomycetes</taxon>
        <taxon>Mycobacteriales</taxon>
        <taxon>Corynebacteriaceae</taxon>
        <taxon>Corynebacterium</taxon>
    </lineage>
</organism>
<dbReference type="AlphaFoldDB" id="A0A0Q1E0R2"/>
<dbReference type="InterPro" id="IPR038461">
    <property type="entry name" value="Schlafen_AlbA_2_dom_sf"/>
</dbReference>
<dbReference type="STRING" id="1544413.Clow_01411"/>
<evidence type="ECO:0000259" key="1">
    <source>
        <dbReference type="Pfam" id="PF04326"/>
    </source>
</evidence>
<dbReference type="Gene3D" id="3.30.565.60">
    <property type="match status" value="1"/>
</dbReference>
<reference evidence="2 3" key="1">
    <citation type="submission" date="2015-10" db="EMBL/GenBank/DDBJ databases">
        <title>Corynebacteirum lowii and Corynebacterium oculi species nova, derived from human clinical disease and and emended description of Corynebacterium mastiditis.</title>
        <authorList>
            <person name="Bernard K."/>
            <person name="Pacheco A.L."/>
            <person name="Mcdougall C."/>
            <person name="Burtx T."/>
            <person name="Weibe D."/>
            <person name="Tyler S."/>
            <person name="Olson A.B."/>
            <person name="Cnockaert M."/>
            <person name="Eguchi H."/>
            <person name="Kuwahara T."/>
            <person name="Nakayama-Imaohji H."/>
            <person name="Boudewijins M."/>
            <person name="Van Hoecke F."/>
            <person name="Bernier A.-M."/>
            <person name="Vandamme P."/>
        </authorList>
    </citation>
    <scope>NUCLEOTIDE SEQUENCE [LARGE SCALE GENOMIC DNA]</scope>
    <source>
        <strain evidence="2 3">NML 130206</strain>
    </source>
</reference>
<comment type="caution">
    <text evidence="2">The sequence shown here is derived from an EMBL/GenBank/DDBJ whole genome shotgun (WGS) entry which is preliminary data.</text>
</comment>
<gene>
    <name evidence="2" type="ORF">Clow_01411</name>
</gene>
<name>A0A0Q1E0R2_9CORY</name>
<sequence length="493" mass="53805">MSLRWSAEKLLSVVEELRRYGDDTSLVEVKRASGGLPGLEETTCAFANMPEGGTIVLGVDEAQDFALNGVDNPAEMIQGLISQTRELVEPSPHIDAYPVDIEGAVMVVAQVSPLAPTQKPARVKSVAYLRQGDGDYAMNPNDLHMLSVESLHRDERQEYDAAPAVGTSVKDLDEDLTAQYIQAAQGSSRRLAHMEEDQLLRVTHVVNESAQPTVAGLYALGAYPQGTFPALGVTAAVRMPRESGERTRNLRHFDGPVPALLEENMEWVEQNLSVIQAYRSDGHMENRPELPLSAIREVVSNALVHRDLGPDTLGVGKRVEIRITPKAFIVESPGGLRGLSREQLASSDLAKAAVNQRLYELAKRLRTSEGSPVIEGEGGGMGEVYAAMDKYGLEPPQLFDNGMVFRVLLRRAGVEKQGVLQSDVDKQAPQKMTRNGPAIVEALRVRARTLDEIVLVTGLSVSQARYALGALIRQNIVEMVGTQGDRGTRYRLL</sequence>
<dbReference type="OrthoDB" id="9805115at2"/>
<dbReference type="Pfam" id="PF13749">
    <property type="entry name" value="HATPase_c_4"/>
    <property type="match status" value="1"/>
</dbReference>
<dbReference type="PANTHER" id="PTHR30595:SF6">
    <property type="entry name" value="SCHLAFEN ALBA-2 DOMAIN-CONTAINING PROTEIN"/>
    <property type="match status" value="1"/>
</dbReference>
<dbReference type="InterPro" id="IPR038475">
    <property type="entry name" value="RecG_C_sf"/>
</dbReference>
<dbReference type="EMBL" id="LKEV01000004">
    <property type="protein sequence ID" value="KQB86059.1"/>
    <property type="molecule type" value="Genomic_DNA"/>
</dbReference>
<dbReference type="PATRIC" id="fig|1544413.3.peg.1415"/>
<dbReference type="Gene3D" id="3.30.950.30">
    <property type="entry name" value="Schlafen, AAA domain"/>
    <property type="match status" value="1"/>
</dbReference>
<proteinExistence type="predicted"/>
<protein>
    <submittedName>
        <fullName evidence="2">Divergent AAA domain protein</fullName>
    </submittedName>
</protein>
<dbReference type="PANTHER" id="PTHR30595">
    <property type="entry name" value="GLPR-RELATED TRANSCRIPTIONAL REPRESSOR"/>
    <property type="match status" value="1"/>
</dbReference>
<feature type="domain" description="Schlafen AlbA-2" evidence="1">
    <location>
        <begin position="26"/>
        <end position="139"/>
    </location>
</feature>
<evidence type="ECO:0000313" key="2">
    <source>
        <dbReference type="EMBL" id="KQB86059.1"/>
    </source>
</evidence>
<dbReference type="InterPro" id="IPR007421">
    <property type="entry name" value="Schlafen_AlbA_2_dom"/>
</dbReference>
<dbReference type="RefSeq" id="WP_069724590.1">
    <property type="nucleotide sequence ID" value="NZ_JAUSQY010000001.1"/>
</dbReference>
<accession>A0A0Q1E0R2</accession>
<dbReference type="Proteomes" id="UP000050488">
    <property type="component" value="Unassembled WGS sequence"/>
</dbReference>
<keyword evidence="3" id="KW-1185">Reference proteome</keyword>